<proteinExistence type="predicted"/>
<accession>A0ACC2GT78</accession>
<protein>
    <submittedName>
        <fullName evidence="1">Uncharacterized protein</fullName>
    </submittedName>
</protein>
<reference evidence="1" key="1">
    <citation type="submission" date="2021-05" db="EMBL/GenBank/DDBJ databases">
        <authorList>
            <person name="Pan Q."/>
            <person name="Jouanno E."/>
            <person name="Zahm M."/>
            <person name="Klopp C."/>
            <person name="Cabau C."/>
            <person name="Louis A."/>
            <person name="Berthelot C."/>
            <person name="Parey E."/>
            <person name="Roest Crollius H."/>
            <person name="Montfort J."/>
            <person name="Robinson-Rechavi M."/>
            <person name="Bouchez O."/>
            <person name="Lampietro C."/>
            <person name="Lopez Roques C."/>
            <person name="Donnadieu C."/>
            <person name="Postlethwait J."/>
            <person name="Bobe J."/>
            <person name="Dillon D."/>
            <person name="Chandos A."/>
            <person name="von Hippel F."/>
            <person name="Guiguen Y."/>
        </authorList>
    </citation>
    <scope>NUCLEOTIDE SEQUENCE</scope>
    <source>
        <strain evidence="1">YG-Jan2019</strain>
    </source>
</reference>
<dbReference type="Proteomes" id="UP001157502">
    <property type="component" value="Chromosome 9"/>
</dbReference>
<gene>
    <name evidence="1" type="ORF">DPEC_G00111420</name>
</gene>
<comment type="caution">
    <text evidence="1">The sequence shown here is derived from an EMBL/GenBank/DDBJ whole genome shotgun (WGS) entry which is preliminary data.</text>
</comment>
<organism evidence="1 2">
    <name type="scientific">Dallia pectoralis</name>
    <name type="common">Alaska blackfish</name>
    <dbReference type="NCBI Taxonomy" id="75939"/>
    <lineage>
        <taxon>Eukaryota</taxon>
        <taxon>Metazoa</taxon>
        <taxon>Chordata</taxon>
        <taxon>Craniata</taxon>
        <taxon>Vertebrata</taxon>
        <taxon>Euteleostomi</taxon>
        <taxon>Actinopterygii</taxon>
        <taxon>Neopterygii</taxon>
        <taxon>Teleostei</taxon>
        <taxon>Protacanthopterygii</taxon>
        <taxon>Esociformes</taxon>
        <taxon>Umbridae</taxon>
        <taxon>Dallia</taxon>
    </lineage>
</organism>
<evidence type="ECO:0000313" key="2">
    <source>
        <dbReference type="Proteomes" id="UP001157502"/>
    </source>
</evidence>
<sequence length="163" mass="18013">MKETKNHVIHKRVRQEGRKTNGVKKGWRGGGEDPEGATPGASAHSLCSERIKIKTHTPFGVSSHSETPCVKEPRCVKSTRQRRPLLISSSVVGPVPPESELWESQPEPDVPSHSLANQSGFKCYSKYRRDVPALGRARLFDGSNRTIPKVQTISTCCSQARLE</sequence>
<name>A0ACC2GT78_DALPE</name>
<evidence type="ECO:0000313" key="1">
    <source>
        <dbReference type="EMBL" id="KAJ8006842.1"/>
    </source>
</evidence>
<keyword evidence="2" id="KW-1185">Reference proteome</keyword>
<dbReference type="EMBL" id="CM055736">
    <property type="protein sequence ID" value="KAJ8006842.1"/>
    <property type="molecule type" value="Genomic_DNA"/>
</dbReference>